<dbReference type="VEuPathDB" id="VectorBase:GPAI044257"/>
<reference evidence="1" key="2">
    <citation type="submission" date="2020-05" db="UniProtKB">
        <authorList>
            <consortium name="EnsemblMetazoa"/>
        </authorList>
    </citation>
    <scope>IDENTIFICATION</scope>
    <source>
        <strain evidence="1">IAEA</strain>
    </source>
</reference>
<keyword evidence="2" id="KW-1185">Reference proteome</keyword>
<evidence type="ECO:0000313" key="2">
    <source>
        <dbReference type="Proteomes" id="UP000092445"/>
    </source>
</evidence>
<protein>
    <submittedName>
        <fullName evidence="1">Uncharacterized protein</fullName>
    </submittedName>
</protein>
<dbReference type="AlphaFoldDB" id="A0A1B0AFR7"/>
<name>A0A1B0AFR7_GLOPL</name>
<dbReference type="Proteomes" id="UP000092445">
    <property type="component" value="Unassembled WGS sequence"/>
</dbReference>
<accession>A0A1B0AFR7</accession>
<reference evidence="2" key="1">
    <citation type="submission" date="2014-03" db="EMBL/GenBank/DDBJ databases">
        <authorList>
            <person name="Aksoy S."/>
            <person name="Warren W."/>
            <person name="Wilson R.K."/>
        </authorList>
    </citation>
    <scope>NUCLEOTIDE SEQUENCE [LARGE SCALE GENOMIC DNA]</scope>
    <source>
        <strain evidence="2">IAEA</strain>
    </source>
</reference>
<dbReference type="EnsemblMetazoa" id="GPAI044257-RA">
    <property type="protein sequence ID" value="GPAI044257-PA"/>
    <property type="gene ID" value="GPAI044257"/>
</dbReference>
<organism evidence="1 2">
    <name type="scientific">Glossina pallidipes</name>
    <name type="common">Tsetse fly</name>
    <dbReference type="NCBI Taxonomy" id="7398"/>
    <lineage>
        <taxon>Eukaryota</taxon>
        <taxon>Metazoa</taxon>
        <taxon>Ecdysozoa</taxon>
        <taxon>Arthropoda</taxon>
        <taxon>Hexapoda</taxon>
        <taxon>Insecta</taxon>
        <taxon>Pterygota</taxon>
        <taxon>Neoptera</taxon>
        <taxon>Endopterygota</taxon>
        <taxon>Diptera</taxon>
        <taxon>Brachycera</taxon>
        <taxon>Muscomorpha</taxon>
        <taxon>Hippoboscoidea</taxon>
        <taxon>Glossinidae</taxon>
        <taxon>Glossina</taxon>
    </lineage>
</organism>
<proteinExistence type="predicted"/>
<sequence>MKNNCEVRMFRDRGGAHTIICTELPRLEVAGLVTCTFSKTQLSKYNIQTLLDSNIGTRRIRSNA</sequence>
<evidence type="ECO:0000313" key="1">
    <source>
        <dbReference type="EnsemblMetazoa" id="GPAI044257-PA"/>
    </source>
</evidence>